<dbReference type="PANTHER" id="PTHR44013">
    <property type="entry name" value="ZINC-TYPE ALCOHOL DEHYDROGENASE-LIKE PROTEIN C16A3.02C"/>
    <property type="match status" value="1"/>
</dbReference>
<proteinExistence type="predicted"/>
<gene>
    <name evidence="2" type="primary">YIM1</name>
    <name evidence="2" type="ORF">SBRCBS47491_007666</name>
</gene>
<dbReference type="Pfam" id="PF08240">
    <property type="entry name" value="ADH_N"/>
    <property type="match status" value="1"/>
</dbReference>
<dbReference type="SUPFAM" id="SSF51735">
    <property type="entry name" value="NAD(P)-binding Rossmann-fold domains"/>
    <property type="match status" value="1"/>
</dbReference>
<dbReference type="InterPro" id="IPR020843">
    <property type="entry name" value="ER"/>
</dbReference>
<dbReference type="CDD" id="cd08267">
    <property type="entry name" value="MDR1"/>
    <property type="match status" value="1"/>
</dbReference>
<dbReference type="InterPro" id="IPR052733">
    <property type="entry name" value="Chloroplast_QOR"/>
</dbReference>
<evidence type="ECO:0000259" key="1">
    <source>
        <dbReference type="SMART" id="SM00829"/>
    </source>
</evidence>
<dbReference type="Pfam" id="PF13602">
    <property type="entry name" value="ADH_zinc_N_2"/>
    <property type="match status" value="1"/>
</dbReference>
<dbReference type="EC" id="1.3.1.105" evidence="2"/>
<accession>A0ABP0CHW7</accession>
<dbReference type="Gene3D" id="3.40.50.720">
    <property type="entry name" value="NAD(P)-binding Rossmann-like Domain"/>
    <property type="match status" value="1"/>
</dbReference>
<evidence type="ECO:0000313" key="2">
    <source>
        <dbReference type="EMBL" id="CAK7230675.1"/>
    </source>
</evidence>
<feature type="domain" description="Enoyl reductase (ER)" evidence="1">
    <location>
        <begin position="62"/>
        <end position="402"/>
    </location>
</feature>
<dbReference type="SUPFAM" id="SSF50129">
    <property type="entry name" value="GroES-like"/>
    <property type="match status" value="1"/>
</dbReference>
<dbReference type="PANTHER" id="PTHR44013:SF1">
    <property type="entry name" value="ZINC-TYPE ALCOHOL DEHYDROGENASE-LIKE PROTEIN C16A3.02C"/>
    <property type="match status" value="1"/>
</dbReference>
<dbReference type="InterPro" id="IPR011032">
    <property type="entry name" value="GroES-like_sf"/>
</dbReference>
<dbReference type="SMART" id="SM00829">
    <property type="entry name" value="PKS_ER"/>
    <property type="match status" value="1"/>
</dbReference>
<sequence length="410" mass="42950">MLDFSFFTDPAILSLISASAVLLLAQLYTSSVLSRQPLPKMKAWVVVKNGEPSEALALKDIGDVNTTSLPQPKGADILIRVSHAALNPADLMFMRYIPTWVPFRRHATPAIDFAGEIVSLGPQAAAAPAHAAEPLTVGARVAGCLSVGLVATGHGALVEYLTVPAELVARQPKAFGDSSAKAGPPSVGVLGCAGQTAHLAATDPCAEAAFSSAEPRILINGASGAVGSLLIQISKARGAYVAAVCSGKNSEFVRRLGADEVIDYTKHDSLPAYLASEAAYSGANAFDLIFDCVGDQHLFLRSPAYLTPQGALLCIVGGGPMAPFTSARNRLIPSFLGGTPRTYKLLALTPSGAQARAVAKWVGDSESGLIHEMPIDSEYAMTDVKEAYEKQASKRARGKIIIKVQEEKAN</sequence>
<dbReference type="InterPro" id="IPR036291">
    <property type="entry name" value="NAD(P)-bd_dom_sf"/>
</dbReference>
<dbReference type="InterPro" id="IPR013154">
    <property type="entry name" value="ADH-like_N"/>
</dbReference>
<keyword evidence="2" id="KW-0560">Oxidoreductase</keyword>
<reference evidence="2 3" key="1">
    <citation type="submission" date="2024-01" db="EMBL/GenBank/DDBJ databases">
        <authorList>
            <person name="Allen C."/>
            <person name="Tagirdzhanova G."/>
        </authorList>
    </citation>
    <scope>NUCLEOTIDE SEQUENCE [LARGE SCALE GENOMIC DNA]</scope>
</reference>
<keyword evidence="3" id="KW-1185">Reference proteome</keyword>
<evidence type="ECO:0000313" key="3">
    <source>
        <dbReference type="Proteomes" id="UP001642406"/>
    </source>
</evidence>
<dbReference type="EMBL" id="CAWUHC010000089">
    <property type="protein sequence ID" value="CAK7230675.1"/>
    <property type="molecule type" value="Genomic_DNA"/>
</dbReference>
<name>A0ABP0CHW7_9PEZI</name>
<protein>
    <submittedName>
        <fullName evidence="2">Zinc ion binding</fullName>
        <ecNumber evidence="2">1.3.1.105</ecNumber>
    </submittedName>
</protein>
<comment type="caution">
    <text evidence="2">The sequence shown here is derived from an EMBL/GenBank/DDBJ whole genome shotgun (WGS) entry which is preliminary data.</text>
</comment>
<organism evidence="2 3">
    <name type="scientific">Sporothrix bragantina</name>
    <dbReference type="NCBI Taxonomy" id="671064"/>
    <lineage>
        <taxon>Eukaryota</taxon>
        <taxon>Fungi</taxon>
        <taxon>Dikarya</taxon>
        <taxon>Ascomycota</taxon>
        <taxon>Pezizomycotina</taxon>
        <taxon>Sordariomycetes</taxon>
        <taxon>Sordariomycetidae</taxon>
        <taxon>Ophiostomatales</taxon>
        <taxon>Ophiostomataceae</taxon>
        <taxon>Sporothrix</taxon>
    </lineage>
</organism>
<dbReference type="Gene3D" id="3.90.180.10">
    <property type="entry name" value="Medium-chain alcohol dehydrogenases, catalytic domain"/>
    <property type="match status" value="1"/>
</dbReference>
<dbReference type="Proteomes" id="UP001642406">
    <property type="component" value="Unassembled WGS sequence"/>
</dbReference>
<dbReference type="GO" id="GO:0102978">
    <property type="term" value="F:furaneol oxidoreductase activity"/>
    <property type="evidence" value="ECO:0007669"/>
    <property type="project" value="UniProtKB-EC"/>
</dbReference>